<name>A0A2C9V760_MANES</name>
<proteinExistence type="predicted"/>
<evidence type="ECO:0000313" key="10">
    <source>
        <dbReference type="EMBL" id="OAY39808.1"/>
    </source>
</evidence>
<evidence type="ECO:0000256" key="7">
    <source>
        <dbReference type="ARBA" id="ARBA00022963"/>
    </source>
</evidence>
<keyword evidence="3" id="KW-0479">Metal-binding</keyword>
<evidence type="ECO:0000256" key="3">
    <source>
        <dbReference type="ARBA" id="ARBA00022723"/>
    </source>
</evidence>
<keyword evidence="8" id="KW-0443">Lipid metabolism</keyword>
<sequence>MAPTSPSPPSPTLPLLMSNVKSPRQPWHDLHCKIEGPAAYDVLKNFEQRWGIAAKWRDFKLRKVTHWHEDALLRLERISWIPTPSPGPDGDKNVYVTDEEDPENWHAQIFRSIDSGSVKGFPKATEEAVAQNLVCAKDLTVDKSIHTAYIKAIRSAQHFIYIENQYFLGSSYYWPSYKNAGADNLIPMELAFKIASKISANERFSVYIVIPMWPEGVPSSSAVQEILFWQGQTMAMMYKIIAKALEDAGLSDQYHPQEYLNFYCLGKREVSSEQNPSQINQQSDNRTLASVQKYRRFMIYVHSKGMIVDDEYVLVGSANINQRSLDGSRDTEIAVGAYQPTYTWAGKKSHPRGQIYGYRMSLWAEHLGILEEEFQEPETLECIKLVNTLAKDNWKTYVDEENKEMRGHLMQYPVQISRDGEVSALPDHETFPDVGGKILGSPTNLPDALTT</sequence>
<dbReference type="EC" id="3.1.4.4" evidence="2"/>
<dbReference type="EMBL" id="CM004396">
    <property type="protein sequence ID" value="OAY39808.1"/>
    <property type="molecule type" value="Genomic_DNA"/>
</dbReference>
<evidence type="ECO:0000259" key="9">
    <source>
        <dbReference type="PROSITE" id="PS50035"/>
    </source>
</evidence>
<keyword evidence="4" id="KW-0677">Repeat</keyword>
<organism evidence="10">
    <name type="scientific">Manihot esculenta</name>
    <name type="common">Cassava</name>
    <name type="synonym">Jatropha manihot</name>
    <dbReference type="NCBI Taxonomy" id="3983"/>
    <lineage>
        <taxon>Eukaryota</taxon>
        <taxon>Viridiplantae</taxon>
        <taxon>Streptophyta</taxon>
        <taxon>Embryophyta</taxon>
        <taxon>Tracheophyta</taxon>
        <taxon>Spermatophyta</taxon>
        <taxon>Magnoliopsida</taxon>
        <taxon>eudicotyledons</taxon>
        <taxon>Gunneridae</taxon>
        <taxon>Pentapetalae</taxon>
        <taxon>rosids</taxon>
        <taxon>fabids</taxon>
        <taxon>Malpighiales</taxon>
        <taxon>Euphorbiaceae</taxon>
        <taxon>Crotonoideae</taxon>
        <taxon>Manihoteae</taxon>
        <taxon>Manihot</taxon>
    </lineage>
</organism>
<evidence type="ECO:0000256" key="2">
    <source>
        <dbReference type="ARBA" id="ARBA00012027"/>
    </source>
</evidence>
<protein>
    <recommendedName>
        <fullName evidence="2">phospholipase D</fullName>
        <ecNumber evidence="2">3.1.4.4</ecNumber>
    </recommendedName>
</protein>
<dbReference type="PANTHER" id="PTHR18896:SF153">
    <property type="entry name" value="PHOSPHOLIPASE D"/>
    <property type="match status" value="1"/>
</dbReference>
<comment type="catalytic activity">
    <reaction evidence="1">
        <text>a 1,2-diacyl-sn-glycero-3-phosphocholine + H2O = a 1,2-diacyl-sn-glycero-3-phosphate + choline + H(+)</text>
        <dbReference type="Rhea" id="RHEA:14445"/>
        <dbReference type="ChEBI" id="CHEBI:15354"/>
        <dbReference type="ChEBI" id="CHEBI:15377"/>
        <dbReference type="ChEBI" id="CHEBI:15378"/>
        <dbReference type="ChEBI" id="CHEBI:57643"/>
        <dbReference type="ChEBI" id="CHEBI:58608"/>
        <dbReference type="EC" id="3.1.4.4"/>
    </reaction>
</comment>
<accession>A0A2C9V760</accession>
<dbReference type="STRING" id="3983.A0A2C9V760"/>
<dbReference type="Pfam" id="PF00614">
    <property type="entry name" value="PLDc"/>
    <property type="match status" value="1"/>
</dbReference>
<dbReference type="AlphaFoldDB" id="A0A2C9V760"/>
<dbReference type="PANTHER" id="PTHR18896">
    <property type="entry name" value="PHOSPHOLIPASE D"/>
    <property type="match status" value="1"/>
</dbReference>
<dbReference type="PROSITE" id="PS50035">
    <property type="entry name" value="PLD"/>
    <property type="match status" value="1"/>
</dbReference>
<evidence type="ECO:0000256" key="8">
    <source>
        <dbReference type="ARBA" id="ARBA00023098"/>
    </source>
</evidence>
<dbReference type="SMART" id="SM00155">
    <property type="entry name" value="PLDc"/>
    <property type="match status" value="1"/>
</dbReference>
<feature type="domain" description="PLD phosphodiesterase" evidence="9">
    <location>
        <begin position="297"/>
        <end position="324"/>
    </location>
</feature>
<keyword evidence="5" id="KW-0378">Hydrolase</keyword>
<dbReference type="Gene3D" id="3.30.870.10">
    <property type="entry name" value="Endonuclease Chain A"/>
    <property type="match status" value="2"/>
</dbReference>
<keyword evidence="7" id="KW-0442">Lipid degradation</keyword>
<dbReference type="InterPro" id="IPR001736">
    <property type="entry name" value="PLipase_D/transphosphatidylase"/>
</dbReference>
<dbReference type="GO" id="GO:0004630">
    <property type="term" value="F:phospholipase D activity"/>
    <property type="evidence" value="ECO:0007669"/>
    <property type="project" value="UniProtKB-EC"/>
</dbReference>
<evidence type="ECO:0000256" key="6">
    <source>
        <dbReference type="ARBA" id="ARBA00022837"/>
    </source>
</evidence>
<reference evidence="10" key="1">
    <citation type="submission" date="2016-02" db="EMBL/GenBank/DDBJ databases">
        <title>WGS assembly of Manihot esculenta.</title>
        <authorList>
            <person name="Bredeson J.V."/>
            <person name="Prochnik S.E."/>
            <person name="Lyons J.B."/>
            <person name="Schmutz J."/>
            <person name="Grimwood J."/>
            <person name="Vrebalov J."/>
            <person name="Bart R.S."/>
            <person name="Amuge T."/>
            <person name="Ferguson M.E."/>
            <person name="Green R."/>
            <person name="Putnam N."/>
            <person name="Stites J."/>
            <person name="Rounsley S."/>
            <person name="Rokhsar D.S."/>
        </authorList>
    </citation>
    <scope>NUCLEOTIDE SEQUENCE [LARGE SCALE GENOMIC DNA]</scope>
    <source>
        <tissue evidence="10">Leaf</tissue>
    </source>
</reference>
<dbReference type="InterPro" id="IPR015679">
    <property type="entry name" value="PLipase_D_fam"/>
</dbReference>
<dbReference type="InterPro" id="IPR024632">
    <property type="entry name" value="PLipase_D_C"/>
</dbReference>
<evidence type="ECO:0000256" key="5">
    <source>
        <dbReference type="ARBA" id="ARBA00022801"/>
    </source>
</evidence>
<dbReference type="GO" id="GO:0046872">
    <property type="term" value="F:metal ion binding"/>
    <property type="evidence" value="ECO:0007669"/>
    <property type="project" value="UniProtKB-KW"/>
</dbReference>
<gene>
    <name evidence="10" type="ORF">MANES_10G123500</name>
</gene>
<dbReference type="Pfam" id="PF12357">
    <property type="entry name" value="PLD_C"/>
    <property type="match status" value="1"/>
</dbReference>
<keyword evidence="6" id="KW-0106">Calcium</keyword>
<evidence type="ECO:0000256" key="4">
    <source>
        <dbReference type="ARBA" id="ARBA00022737"/>
    </source>
</evidence>
<dbReference type="GO" id="GO:0016042">
    <property type="term" value="P:lipid catabolic process"/>
    <property type="evidence" value="ECO:0007669"/>
    <property type="project" value="UniProtKB-KW"/>
</dbReference>
<dbReference type="SUPFAM" id="SSF56024">
    <property type="entry name" value="Phospholipase D/nuclease"/>
    <property type="match status" value="2"/>
</dbReference>
<evidence type="ECO:0000256" key="1">
    <source>
        <dbReference type="ARBA" id="ARBA00000798"/>
    </source>
</evidence>